<proteinExistence type="predicted"/>
<comment type="caution">
    <text evidence="3">The sequence shown here is derived from an EMBL/GenBank/DDBJ whole genome shotgun (WGS) entry which is preliminary data.</text>
</comment>
<evidence type="ECO:0000256" key="1">
    <source>
        <dbReference type="SAM" id="SignalP"/>
    </source>
</evidence>
<feature type="domain" description="Tail specific protease" evidence="2">
    <location>
        <begin position="116"/>
        <end position="316"/>
    </location>
</feature>
<keyword evidence="4" id="KW-1185">Reference proteome</keyword>
<dbReference type="PANTHER" id="PTHR11261:SF3">
    <property type="entry name" value="RETINOL-BINDING PROTEIN 3"/>
    <property type="match status" value="1"/>
</dbReference>
<dbReference type="RefSeq" id="WP_219482070.1">
    <property type="nucleotide sequence ID" value="NZ_JAHXCT010000007.1"/>
</dbReference>
<dbReference type="CDD" id="cd07563">
    <property type="entry name" value="Peptidase_S41_IRBP"/>
    <property type="match status" value="1"/>
</dbReference>
<dbReference type="Pfam" id="PF14684">
    <property type="entry name" value="Tricorn_C1"/>
    <property type="match status" value="1"/>
</dbReference>
<evidence type="ECO:0000313" key="3">
    <source>
        <dbReference type="EMBL" id="MBW4769931.1"/>
    </source>
</evidence>
<dbReference type="EMBL" id="JAHXCT010000007">
    <property type="protein sequence ID" value="MBW4769931.1"/>
    <property type="molecule type" value="Genomic_DNA"/>
</dbReference>
<reference evidence="3 4" key="1">
    <citation type="submission" date="2021-07" db="EMBL/GenBank/DDBJ databases">
        <title>Genomic diversity and antimicrobial resistance of Prevotella spp. isolated from chronic lung disease airways.</title>
        <authorList>
            <person name="Webb K.A."/>
            <person name="Olagoke O.S."/>
            <person name="Baird T."/>
            <person name="Neill J."/>
            <person name="Pham A."/>
            <person name="Wells T.J."/>
            <person name="Ramsay K.A."/>
            <person name="Bell S.C."/>
            <person name="Sarovich D.S."/>
            <person name="Price E.P."/>
        </authorList>
    </citation>
    <scope>NUCLEOTIDE SEQUENCE [LARGE SCALE GENOMIC DNA]</scope>
    <source>
        <strain evidence="3 4">SCHI0011.S.12</strain>
    </source>
</reference>
<dbReference type="InterPro" id="IPR005151">
    <property type="entry name" value="Tail-specific_protease"/>
</dbReference>
<dbReference type="Pfam" id="PF03572">
    <property type="entry name" value="Peptidase_S41"/>
    <property type="match status" value="1"/>
</dbReference>
<feature type="signal peptide" evidence="1">
    <location>
        <begin position="1"/>
        <end position="20"/>
    </location>
</feature>
<dbReference type="PANTHER" id="PTHR11261">
    <property type="entry name" value="INTERPHOTORECEPTOR RETINOID-BINDING PROTEIN"/>
    <property type="match status" value="1"/>
</dbReference>
<dbReference type="InterPro" id="IPR028204">
    <property type="entry name" value="Tricorn_C1"/>
</dbReference>
<evidence type="ECO:0000313" key="4">
    <source>
        <dbReference type="Proteomes" id="UP000788426"/>
    </source>
</evidence>
<dbReference type="SMART" id="SM00245">
    <property type="entry name" value="TSPc"/>
    <property type="match status" value="1"/>
</dbReference>
<gene>
    <name evidence="3" type="ORF">KZO38_09225</name>
</gene>
<accession>A0ABS6YEC1</accession>
<sequence>MISKITSRICILLLSCFCFASCIDNNEPPNTTKGNFEALWNIINEHYCFFDEKQKEYGLDWNEVYKRYAPTASMSLTKAQEFELLSNMLSELRDGHVNLYSTFDIGRYWAWRENYPSNFSQELIDEYLGTNYKIAAGFYYRILTDNTGYIRCASFASTKGEGNLDNVFYYLLPCKGLIIDLRDNSGGLVTAAEQLAARFTNKKVLVGYIQHKTGKGHRDFSPLQAQYLTPSNGLRWQKPVIVITNRGVYSAANEFVKYMKNLPNVTIIGDKTGGGAGMPFSSELPNGWSVRFSAIPSYDSEKKTTEFGIDPHHNVSLNMEDLQRKKDTLIEFARKIIAK</sequence>
<dbReference type="Proteomes" id="UP000788426">
    <property type="component" value="Unassembled WGS sequence"/>
</dbReference>
<feature type="chain" id="PRO_5047527559" evidence="1">
    <location>
        <begin position="21"/>
        <end position="339"/>
    </location>
</feature>
<organism evidence="3 4">
    <name type="scientific">Hoylesella nanceiensis</name>
    <dbReference type="NCBI Taxonomy" id="425941"/>
    <lineage>
        <taxon>Bacteria</taxon>
        <taxon>Pseudomonadati</taxon>
        <taxon>Bacteroidota</taxon>
        <taxon>Bacteroidia</taxon>
        <taxon>Bacteroidales</taxon>
        <taxon>Prevotellaceae</taxon>
        <taxon>Hoylesella</taxon>
    </lineage>
</organism>
<protein>
    <submittedName>
        <fullName evidence="3">S41 family peptidase</fullName>
    </submittedName>
</protein>
<keyword evidence="1" id="KW-0732">Signal</keyword>
<evidence type="ECO:0000259" key="2">
    <source>
        <dbReference type="SMART" id="SM00245"/>
    </source>
</evidence>
<name>A0ABS6YEC1_9BACT</name>